<sequence>MYTRAIVRTICDLAKTITKNSISNYTLLSPKIKRTKKSKKITRYEAITIYYIPRGQQWSQTSFQLPTEQTDHSNGATLEPDYLHRQNRPAAYLSETTNLQSPASTFEILVTDLPASQS</sequence>
<protein>
    <submittedName>
        <fullName evidence="1">Uncharacterized protein</fullName>
    </submittedName>
</protein>
<organism evidence="1 2">
    <name type="scientific">Camellia lanceoleosa</name>
    <dbReference type="NCBI Taxonomy" id="1840588"/>
    <lineage>
        <taxon>Eukaryota</taxon>
        <taxon>Viridiplantae</taxon>
        <taxon>Streptophyta</taxon>
        <taxon>Embryophyta</taxon>
        <taxon>Tracheophyta</taxon>
        <taxon>Spermatophyta</taxon>
        <taxon>Magnoliopsida</taxon>
        <taxon>eudicotyledons</taxon>
        <taxon>Gunneridae</taxon>
        <taxon>Pentapetalae</taxon>
        <taxon>asterids</taxon>
        <taxon>Ericales</taxon>
        <taxon>Theaceae</taxon>
        <taxon>Camellia</taxon>
    </lineage>
</organism>
<dbReference type="EMBL" id="CM045758">
    <property type="protein sequence ID" value="KAI8028885.1"/>
    <property type="molecule type" value="Genomic_DNA"/>
</dbReference>
<evidence type="ECO:0000313" key="2">
    <source>
        <dbReference type="Proteomes" id="UP001060215"/>
    </source>
</evidence>
<reference evidence="1 2" key="1">
    <citation type="journal article" date="2022" name="Plant J.">
        <title>Chromosome-level genome of Camellia lanceoleosa provides a valuable resource for understanding genome evolution and self-incompatibility.</title>
        <authorList>
            <person name="Gong W."/>
            <person name="Xiao S."/>
            <person name="Wang L."/>
            <person name="Liao Z."/>
            <person name="Chang Y."/>
            <person name="Mo W."/>
            <person name="Hu G."/>
            <person name="Li W."/>
            <person name="Zhao G."/>
            <person name="Zhu H."/>
            <person name="Hu X."/>
            <person name="Ji K."/>
            <person name="Xiang X."/>
            <person name="Song Q."/>
            <person name="Yuan D."/>
            <person name="Jin S."/>
            <person name="Zhang L."/>
        </authorList>
    </citation>
    <scope>NUCLEOTIDE SEQUENCE [LARGE SCALE GENOMIC DNA]</scope>
    <source>
        <strain evidence="1">SQ_2022a</strain>
    </source>
</reference>
<keyword evidence="2" id="KW-1185">Reference proteome</keyword>
<evidence type="ECO:0000313" key="1">
    <source>
        <dbReference type="EMBL" id="KAI8028885.1"/>
    </source>
</evidence>
<name>A0ACC0ITC6_9ERIC</name>
<dbReference type="Proteomes" id="UP001060215">
    <property type="component" value="Chromosome 1"/>
</dbReference>
<comment type="caution">
    <text evidence="1">The sequence shown here is derived from an EMBL/GenBank/DDBJ whole genome shotgun (WGS) entry which is preliminary data.</text>
</comment>
<proteinExistence type="predicted"/>
<accession>A0ACC0ITC6</accession>
<gene>
    <name evidence="1" type="ORF">LOK49_LG01G02109</name>
</gene>